<evidence type="ECO:0000313" key="1">
    <source>
        <dbReference type="EMBL" id="KAJ7643565.1"/>
    </source>
</evidence>
<gene>
    <name evidence="1" type="ORF">FB45DRAFT_736683</name>
</gene>
<keyword evidence="2" id="KW-1185">Reference proteome</keyword>
<dbReference type="EMBL" id="JARKIF010000003">
    <property type="protein sequence ID" value="KAJ7643565.1"/>
    <property type="molecule type" value="Genomic_DNA"/>
</dbReference>
<dbReference type="Gene3D" id="1.20.1280.50">
    <property type="match status" value="1"/>
</dbReference>
<organism evidence="1 2">
    <name type="scientific">Roridomyces roridus</name>
    <dbReference type="NCBI Taxonomy" id="1738132"/>
    <lineage>
        <taxon>Eukaryota</taxon>
        <taxon>Fungi</taxon>
        <taxon>Dikarya</taxon>
        <taxon>Basidiomycota</taxon>
        <taxon>Agaricomycotina</taxon>
        <taxon>Agaricomycetes</taxon>
        <taxon>Agaricomycetidae</taxon>
        <taxon>Agaricales</taxon>
        <taxon>Marasmiineae</taxon>
        <taxon>Mycenaceae</taxon>
        <taxon>Roridomyces</taxon>
    </lineage>
</organism>
<protein>
    <recommendedName>
        <fullName evidence="3">F-box domain-containing protein</fullName>
    </recommendedName>
</protein>
<sequence length="100" mass="11404">MGSSAVESALKRVQDIHVSISEHRQAIEDLEKQKYAAYGELNALRDPITRLPVELSSMIFKECIREPPVFESLRDHAAPMLLLRVCRSWTRLALSTPSLW</sequence>
<dbReference type="AlphaFoldDB" id="A0AAD7CAQ2"/>
<name>A0AAD7CAQ2_9AGAR</name>
<evidence type="ECO:0000313" key="2">
    <source>
        <dbReference type="Proteomes" id="UP001221142"/>
    </source>
</evidence>
<accession>A0AAD7CAQ2</accession>
<evidence type="ECO:0008006" key="3">
    <source>
        <dbReference type="Google" id="ProtNLM"/>
    </source>
</evidence>
<proteinExistence type="predicted"/>
<comment type="caution">
    <text evidence="1">The sequence shown here is derived from an EMBL/GenBank/DDBJ whole genome shotgun (WGS) entry which is preliminary data.</text>
</comment>
<feature type="non-terminal residue" evidence="1">
    <location>
        <position position="100"/>
    </location>
</feature>
<reference evidence="1" key="1">
    <citation type="submission" date="2023-03" db="EMBL/GenBank/DDBJ databases">
        <title>Massive genome expansion in bonnet fungi (Mycena s.s.) driven by repeated elements and novel gene families across ecological guilds.</title>
        <authorList>
            <consortium name="Lawrence Berkeley National Laboratory"/>
            <person name="Harder C.B."/>
            <person name="Miyauchi S."/>
            <person name="Viragh M."/>
            <person name="Kuo A."/>
            <person name="Thoen E."/>
            <person name="Andreopoulos B."/>
            <person name="Lu D."/>
            <person name="Skrede I."/>
            <person name="Drula E."/>
            <person name="Henrissat B."/>
            <person name="Morin E."/>
            <person name="Kohler A."/>
            <person name="Barry K."/>
            <person name="LaButti K."/>
            <person name="Morin E."/>
            <person name="Salamov A."/>
            <person name="Lipzen A."/>
            <person name="Mereny Z."/>
            <person name="Hegedus B."/>
            <person name="Baldrian P."/>
            <person name="Stursova M."/>
            <person name="Weitz H."/>
            <person name="Taylor A."/>
            <person name="Grigoriev I.V."/>
            <person name="Nagy L.G."/>
            <person name="Martin F."/>
            <person name="Kauserud H."/>
        </authorList>
    </citation>
    <scope>NUCLEOTIDE SEQUENCE</scope>
    <source>
        <strain evidence="1">9284</strain>
    </source>
</reference>
<dbReference type="Proteomes" id="UP001221142">
    <property type="component" value="Unassembled WGS sequence"/>
</dbReference>